<dbReference type="VEuPathDB" id="VectorBase:PPAI005984"/>
<proteinExistence type="predicted"/>
<dbReference type="AlphaFoldDB" id="A0A1B0DDL3"/>
<dbReference type="SUPFAM" id="SSF57603">
    <property type="entry name" value="FnI-like domain"/>
    <property type="match status" value="1"/>
</dbReference>
<protein>
    <submittedName>
        <fullName evidence="1">Uncharacterized protein</fullName>
    </submittedName>
</protein>
<dbReference type="VEuPathDB" id="VectorBase:PPAPM1_004645"/>
<dbReference type="Proteomes" id="UP000092462">
    <property type="component" value="Unassembled WGS sequence"/>
</dbReference>
<reference evidence="1" key="1">
    <citation type="submission" date="2022-08" db="UniProtKB">
        <authorList>
            <consortium name="EnsemblMetazoa"/>
        </authorList>
    </citation>
    <scope>IDENTIFICATION</scope>
    <source>
        <strain evidence="1">Israel</strain>
    </source>
</reference>
<sequence>MAHLLGPLHQRQTRMIREQENEPIISLQNGSVEYQYVAKESAEKCLLDGVLVPKSHATCDSKPGCRVIQKTGECCPEFQCQCERDGKIYATGEKLVDPETPCRVCYCQGGEFICNNVTCYIRNDCEPKYIAGRCCPEYDNCPPLGKLSSCITIHNARLKNP</sequence>
<evidence type="ECO:0000313" key="1">
    <source>
        <dbReference type="EnsemblMetazoa" id="PPAI005984-PA"/>
    </source>
</evidence>
<dbReference type="EMBL" id="AJVK01005412">
    <property type="status" value="NOT_ANNOTATED_CDS"/>
    <property type="molecule type" value="Genomic_DNA"/>
</dbReference>
<dbReference type="InterPro" id="IPR001007">
    <property type="entry name" value="VWF_dom"/>
</dbReference>
<name>A0A1B0DDL3_PHLPP</name>
<dbReference type="EnsemblMetazoa" id="PPAI005984-RA">
    <property type="protein sequence ID" value="PPAI005984-PA"/>
    <property type="gene ID" value="PPAI005984"/>
</dbReference>
<evidence type="ECO:0000313" key="2">
    <source>
        <dbReference type="Proteomes" id="UP000092462"/>
    </source>
</evidence>
<organism evidence="1 2">
    <name type="scientific">Phlebotomus papatasi</name>
    <name type="common">Sandfly</name>
    <dbReference type="NCBI Taxonomy" id="29031"/>
    <lineage>
        <taxon>Eukaryota</taxon>
        <taxon>Metazoa</taxon>
        <taxon>Ecdysozoa</taxon>
        <taxon>Arthropoda</taxon>
        <taxon>Hexapoda</taxon>
        <taxon>Insecta</taxon>
        <taxon>Pterygota</taxon>
        <taxon>Neoptera</taxon>
        <taxon>Endopterygota</taxon>
        <taxon>Diptera</taxon>
        <taxon>Nematocera</taxon>
        <taxon>Psychodoidea</taxon>
        <taxon>Psychodidae</taxon>
        <taxon>Phlebotomus</taxon>
        <taxon>Phlebotomus</taxon>
    </lineage>
</organism>
<dbReference type="PROSITE" id="PS50184">
    <property type="entry name" value="VWFC_2"/>
    <property type="match status" value="1"/>
</dbReference>
<dbReference type="Pfam" id="PF23334">
    <property type="entry name" value="VWC2L_2nd"/>
    <property type="match status" value="1"/>
</dbReference>
<keyword evidence="2" id="KW-1185">Reference proteome</keyword>
<accession>A0A1B0DDL3</accession>